<sequence length="89" mass="9617">MSIIQRLFGKKREVIAEPLRADGRTAAPRLVLRERAAREDAALWEAFASGALDDVLFAPLSSLRGLNVAERERASSAYAAAPEGALLPQ</sequence>
<evidence type="ECO:0000313" key="2">
    <source>
        <dbReference type="Proteomes" id="UP000824249"/>
    </source>
</evidence>
<name>A0A9D2ARL1_9FIRM</name>
<organism evidence="1 2">
    <name type="scientific">Candidatus Borkfalkia faecigallinarum</name>
    <dbReference type="NCBI Taxonomy" id="2838509"/>
    <lineage>
        <taxon>Bacteria</taxon>
        <taxon>Bacillati</taxon>
        <taxon>Bacillota</taxon>
        <taxon>Clostridia</taxon>
        <taxon>Christensenellales</taxon>
        <taxon>Christensenellaceae</taxon>
        <taxon>Candidatus Borkfalkia</taxon>
    </lineage>
</organism>
<dbReference type="AlphaFoldDB" id="A0A9D2ARL1"/>
<reference evidence="1" key="2">
    <citation type="submission" date="2021-04" db="EMBL/GenBank/DDBJ databases">
        <authorList>
            <person name="Gilroy R."/>
        </authorList>
    </citation>
    <scope>NUCLEOTIDE SEQUENCE</scope>
    <source>
        <strain evidence="1">26628</strain>
    </source>
</reference>
<reference evidence="1" key="1">
    <citation type="journal article" date="2021" name="PeerJ">
        <title>Extensive microbial diversity within the chicken gut microbiome revealed by metagenomics and culture.</title>
        <authorList>
            <person name="Gilroy R."/>
            <person name="Ravi A."/>
            <person name="Getino M."/>
            <person name="Pursley I."/>
            <person name="Horton D.L."/>
            <person name="Alikhan N.F."/>
            <person name="Baker D."/>
            <person name="Gharbi K."/>
            <person name="Hall N."/>
            <person name="Watson M."/>
            <person name="Adriaenssens E.M."/>
            <person name="Foster-Nyarko E."/>
            <person name="Jarju S."/>
            <person name="Secka A."/>
            <person name="Antonio M."/>
            <person name="Oren A."/>
            <person name="Chaudhuri R.R."/>
            <person name="La Ragione R."/>
            <person name="Hildebrand F."/>
            <person name="Pallen M.J."/>
        </authorList>
    </citation>
    <scope>NUCLEOTIDE SEQUENCE</scope>
    <source>
        <strain evidence="1">26628</strain>
    </source>
</reference>
<comment type="caution">
    <text evidence="1">The sequence shown here is derived from an EMBL/GenBank/DDBJ whole genome shotgun (WGS) entry which is preliminary data.</text>
</comment>
<proteinExistence type="predicted"/>
<dbReference type="Proteomes" id="UP000824249">
    <property type="component" value="Unassembled WGS sequence"/>
</dbReference>
<dbReference type="EMBL" id="DXFD01000046">
    <property type="protein sequence ID" value="HIX46584.1"/>
    <property type="molecule type" value="Genomic_DNA"/>
</dbReference>
<protein>
    <submittedName>
        <fullName evidence="1">Uncharacterized protein</fullName>
    </submittedName>
</protein>
<evidence type="ECO:0000313" key="1">
    <source>
        <dbReference type="EMBL" id="HIX46584.1"/>
    </source>
</evidence>
<accession>A0A9D2ARL1</accession>
<gene>
    <name evidence="1" type="ORF">H9737_02725</name>
</gene>